<keyword evidence="2" id="KW-0862">Zinc</keyword>
<sequence length="265" mass="31167">MIPVSYNLERDDLICSICYDTVSTPLIQCHNANHFVCFGCIMKCKRSCPQCRTSKLFHNKQLEKHIKDQMVNCSNEGCQKMLFEWAVQEHLDVCPYKQYKCLFCDEFVSIQSLNKHIKSTFTVNWMEQTKDDHSGSLALAPYHTSSERGYYFELKEIKKSFVVLYFQYVLIFLRQDSKWLLTVLNHNKETRNIELTYRLPKISDKFDLFSTLQIQPTYSLDQFEQLPEILIEAVDIEFEILTEDNDSDGADNFFARLLQPVLDDN</sequence>
<dbReference type="InterPro" id="IPR001841">
    <property type="entry name" value="Znf_RING"/>
</dbReference>
<dbReference type="PANTHER" id="PTHR10315">
    <property type="entry name" value="E3 UBIQUITIN PROTEIN LIGASE SIAH"/>
    <property type="match status" value="1"/>
</dbReference>
<dbReference type="Proteomes" id="UP000663865">
    <property type="component" value="Unassembled WGS sequence"/>
</dbReference>
<evidence type="ECO:0000313" key="6">
    <source>
        <dbReference type="EMBL" id="CAF4862754.1"/>
    </source>
</evidence>
<proteinExistence type="predicted"/>
<keyword evidence="1 3" id="KW-0479">Metal-binding</keyword>
<dbReference type="GO" id="GO:0008270">
    <property type="term" value="F:zinc ion binding"/>
    <property type="evidence" value="ECO:0007669"/>
    <property type="project" value="UniProtKB-KW"/>
</dbReference>
<evidence type="ECO:0000256" key="1">
    <source>
        <dbReference type="ARBA" id="ARBA00022771"/>
    </source>
</evidence>
<evidence type="ECO:0000313" key="5">
    <source>
        <dbReference type="EMBL" id="CAF3781339.1"/>
    </source>
</evidence>
<dbReference type="InterPro" id="IPR052088">
    <property type="entry name" value="E3_ubiquitin-ligase_SINA"/>
</dbReference>
<dbReference type="PANTHER" id="PTHR10315:SF117">
    <property type="entry name" value="RING-TYPE E3 UBIQUITIN TRANSFERASE"/>
    <property type="match status" value="1"/>
</dbReference>
<keyword evidence="1 3" id="KW-0863">Zinc-finger</keyword>
<dbReference type="EMBL" id="CAJOBS010003658">
    <property type="protein sequence ID" value="CAF4862754.1"/>
    <property type="molecule type" value="Genomic_DNA"/>
</dbReference>
<dbReference type="PROSITE" id="PS50089">
    <property type="entry name" value="ZF_RING_2"/>
    <property type="match status" value="1"/>
</dbReference>
<dbReference type="SUPFAM" id="SSF49599">
    <property type="entry name" value="TRAF domain-like"/>
    <property type="match status" value="1"/>
</dbReference>
<dbReference type="Proteomes" id="UP000663838">
    <property type="component" value="Unassembled WGS sequence"/>
</dbReference>
<accession>A0A821SWX3</accession>
<dbReference type="InterPro" id="IPR013083">
    <property type="entry name" value="Znf_RING/FYVE/PHD"/>
</dbReference>
<organism evidence="6 7">
    <name type="scientific">Rotaria socialis</name>
    <dbReference type="NCBI Taxonomy" id="392032"/>
    <lineage>
        <taxon>Eukaryota</taxon>
        <taxon>Metazoa</taxon>
        <taxon>Spiralia</taxon>
        <taxon>Gnathifera</taxon>
        <taxon>Rotifera</taxon>
        <taxon>Eurotatoria</taxon>
        <taxon>Bdelloidea</taxon>
        <taxon>Philodinida</taxon>
        <taxon>Philodinidae</taxon>
        <taxon>Rotaria</taxon>
    </lineage>
</organism>
<dbReference type="Gene3D" id="3.30.40.10">
    <property type="entry name" value="Zinc/RING finger domain, C3HC4 (zinc finger)"/>
    <property type="match status" value="2"/>
</dbReference>
<evidence type="ECO:0000256" key="3">
    <source>
        <dbReference type="PROSITE-ProRule" id="PRU00175"/>
    </source>
</evidence>
<dbReference type="AlphaFoldDB" id="A0A821SWX3"/>
<feature type="domain" description="RING-type" evidence="4">
    <location>
        <begin position="15"/>
        <end position="52"/>
    </location>
</feature>
<gene>
    <name evidence="5" type="ORF">KIK155_LOCUS31375</name>
    <name evidence="6" type="ORF">TOA249_LOCUS27835</name>
</gene>
<dbReference type="GO" id="GO:0061630">
    <property type="term" value="F:ubiquitin protein ligase activity"/>
    <property type="evidence" value="ECO:0007669"/>
    <property type="project" value="TreeGrafter"/>
</dbReference>
<evidence type="ECO:0000313" key="7">
    <source>
        <dbReference type="Proteomes" id="UP000663838"/>
    </source>
</evidence>
<dbReference type="SUPFAM" id="SSF57850">
    <property type="entry name" value="RING/U-box"/>
    <property type="match status" value="1"/>
</dbReference>
<evidence type="ECO:0000256" key="2">
    <source>
        <dbReference type="ARBA" id="ARBA00022833"/>
    </source>
</evidence>
<dbReference type="GO" id="GO:0005737">
    <property type="term" value="C:cytoplasm"/>
    <property type="evidence" value="ECO:0007669"/>
    <property type="project" value="TreeGrafter"/>
</dbReference>
<protein>
    <recommendedName>
        <fullName evidence="4">RING-type domain-containing protein</fullName>
    </recommendedName>
</protein>
<evidence type="ECO:0000259" key="4">
    <source>
        <dbReference type="PROSITE" id="PS50089"/>
    </source>
</evidence>
<name>A0A821SWX3_9BILA</name>
<reference evidence="6" key="1">
    <citation type="submission" date="2021-02" db="EMBL/GenBank/DDBJ databases">
        <authorList>
            <person name="Nowell W R."/>
        </authorList>
    </citation>
    <scope>NUCLEOTIDE SEQUENCE</scope>
</reference>
<dbReference type="EMBL" id="CAJNYV010005784">
    <property type="protein sequence ID" value="CAF3781339.1"/>
    <property type="molecule type" value="Genomic_DNA"/>
</dbReference>
<comment type="caution">
    <text evidence="6">The sequence shown here is derived from an EMBL/GenBank/DDBJ whole genome shotgun (WGS) entry which is preliminary data.</text>
</comment>